<keyword evidence="12 14" id="KW-0472">Membrane</keyword>
<name>A0A1H5TJV2_9BACT</name>
<dbReference type="RefSeq" id="WP_103923511.1">
    <property type="nucleotide sequence ID" value="NZ_FNVR01000003.1"/>
</dbReference>
<evidence type="ECO:0000256" key="12">
    <source>
        <dbReference type="ARBA" id="ARBA00023136"/>
    </source>
</evidence>
<keyword evidence="13" id="KW-0275">Fatty acid biosynthesis</keyword>
<dbReference type="EMBL" id="FNVR01000003">
    <property type="protein sequence ID" value="SEF63043.1"/>
    <property type="molecule type" value="Genomic_DNA"/>
</dbReference>
<evidence type="ECO:0000256" key="11">
    <source>
        <dbReference type="ARBA" id="ARBA00023098"/>
    </source>
</evidence>
<feature type="transmembrane region" description="Helical" evidence="14">
    <location>
        <begin position="116"/>
        <end position="136"/>
    </location>
</feature>
<protein>
    <submittedName>
        <fullName evidence="16">Fatty acid hydroxylase superfamily protein</fullName>
    </submittedName>
</protein>
<keyword evidence="11" id="KW-0443">Lipid metabolism</keyword>
<dbReference type="InterPro" id="IPR006694">
    <property type="entry name" value="Fatty_acid_hydroxylase"/>
</dbReference>
<keyword evidence="5" id="KW-0479">Metal-binding</keyword>
<dbReference type="GO" id="GO:0016020">
    <property type="term" value="C:membrane"/>
    <property type="evidence" value="ECO:0007669"/>
    <property type="project" value="InterPro"/>
</dbReference>
<organism evidence="16 17">
    <name type="scientific">Algoriphagus boritolerans DSM 17298 = JCM 18970</name>
    <dbReference type="NCBI Taxonomy" id="1120964"/>
    <lineage>
        <taxon>Bacteria</taxon>
        <taxon>Pseudomonadati</taxon>
        <taxon>Bacteroidota</taxon>
        <taxon>Cytophagia</taxon>
        <taxon>Cytophagales</taxon>
        <taxon>Cyclobacteriaceae</taxon>
        <taxon>Algoriphagus</taxon>
    </lineage>
</organism>
<dbReference type="Proteomes" id="UP000236736">
    <property type="component" value="Unassembled WGS sequence"/>
</dbReference>
<evidence type="ECO:0000256" key="9">
    <source>
        <dbReference type="ARBA" id="ARBA00022989"/>
    </source>
</evidence>
<keyword evidence="4 14" id="KW-0812">Transmembrane</keyword>
<dbReference type="STRING" id="1120964.GCA_001313265_04590"/>
<evidence type="ECO:0000256" key="5">
    <source>
        <dbReference type="ARBA" id="ARBA00022723"/>
    </source>
</evidence>
<keyword evidence="7" id="KW-0276">Fatty acid metabolism</keyword>
<reference evidence="17" key="1">
    <citation type="submission" date="2016-10" db="EMBL/GenBank/DDBJ databases">
        <authorList>
            <person name="Varghese N."/>
            <person name="Submissions S."/>
        </authorList>
    </citation>
    <scope>NUCLEOTIDE SEQUENCE [LARGE SCALE GENOMIC DNA]</scope>
    <source>
        <strain evidence="17">DSM 17298</strain>
    </source>
</reference>
<dbReference type="OrthoDB" id="9784228at2"/>
<evidence type="ECO:0000256" key="3">
    <source>
        <dbReference type="ARBA" id="ARBA00022516"/>
    </source>
</evidence>
<keyword evidence="9 14" id="KW-1133">Transmembrane helix</keyword>
<keyword evidence="6" id="KW-0256">Endoplasmic reticulum</keyword>
<evidence type="ECO:0000256" key="8">
    <source>
        <dbReference type="ARBA" id="ARBA00022833"/>
    </source>
</evidence>
<gene>
    <name evidence="16" type="ORF">SAMN03080598_00798</name>
</gene>
<dbReference type="AlphaFoldDB" id="A0A1H5TJV2"/>
<evidence type="ECO:0000256" key="7">
    <source>
        <dbReference type="ARBA" id="ARBA00022832"/>
    </source>
</evidence>
<proteinExistence type="predicted"/>
<evidence type="ECO:0000256" key="4">
    <source>
        <dbReference type="ARBA" id="ARBA00022692"/>
    </source>
</evidence>
<dbReference type="GO" id="GO:0006633">
    <property type="term" value="P:fatty acid biosynthetic process"/>
    <property type="evidence" value="ECO:0007669"/>
    <property type="project" value="UniProtKB-KW"/>
</dbReference>
<feature type="transmembrane region" description="Helical" evidence="14">
    <location>
        <begin position="12"/>
        <end position="33"/>
    </location>
</feature>
<feature type="domain" description="Fatty acid hydroxylase" evidence="15">
    <location>
        <begin position="45"/>
        <end position="177"/>
    </location>
</feature>
<keyword evidence="10" id="KW-0560">Oxidoreductase</keyword>
<accession>A0A1H5TJV2</accession>
<comment type="cofactor">
    <cofactor evidence="1">
        <name>Zn(2+)</name>
        <dbReference type="ChEBI" id="CHEBI:29105"/>
    </cofactor>
</comment>
<evidence type="ECO:0000259" key="15">
    <source>
        <dbReference type="Pfam" id="PF04116"/>
    </source>
</evidence>
<evidence type="ECO:0000256" key="10">
    <source>
        <dbReference type="ARBA" id="ARBA00023002"/>
    </source>
</evidence>
<dbReference type="PANTHER" id="PTHR12863">
    <property type="entry name" value="FATTY ACID HYDROXYLASE"/>
    <property type="match status" value="1"/>
</dbReference>
<evidence type="ECO:0000256" key="2">
    <source>
        <dbReference type="ARBA" id="ARBA00004477"/>
    </source>
</evidence>
<comment type="subcellular location">
    <subcellularLocation>
        <location evidence="2">Endoplasmic reticulum membrane</location>
        <topology evidence="2">Multi-pass membrane protein</topology>
    </subcellularLocation>
</comment>
<evidence type="ECO:0000256" key="13">
    <source>
        <dbReference type="ARBA" id="ARBA00023160"/>
    </source>
</evidence>
<dbReference type="GO" id="GO:0005506">
    <property type="term" value="F:iron ion binding"/>
    <property type="evidence" value="ECO:0007669"/>
    <property type="project" value="InterPro"/>
</dbReference>
<sequence>MKSTEKKYSPSLLFSFLKTGLILTGVFALAILFRGTPGYFIFLFIGGWISWTFVEYAVHRFILHELIVPGKKESLFHHQEHHINPQDIKVGFLHRIITLVLAIGIFWLALKLNNTFTIFAGFFTGFLFYSFLHYLLHQPYCKFILPKIQRAHIHHHTRYPNKGFSFSTILWDWLFDTLPPKHAEITEKMKENYFNSFKTQVQKNVKLKSNL</sequence>
<keyword evidence="17" id="KW-1185">Reference proteome</keyword>
<keyword evidence="8" id="KW-0862">Zinc</keyword>
<evidence type="ECO:0000256" key="1">
    <source>
        <dbReference type="ARBA" id="ARBA00001947"/>
    </source>
</evidence>
<dbReference type="InterPro" id="IPR014430">
    <property type="entry name" value="Scs7"/>
</dbReference>
<evidence type="ECO:0000313" key="16">
    <source>
        <dbReference type="EMBL" id="SEF63043.1"/>
    </source>
</evidence>
<evidence type="ECO:0000313" key="17">
    <source>
        <dbReference type="Proteomes" id="UP000236736"/>
    </source>
</evidence>
<evidence type="ECO:0000256" key="14">
    <source>
        <dbReference type="SAM" id="Phobius"/>
    </source>
</evidence>
<dbReference type="PANTHER" id="PTHR12863:SF1">
    <property type="entry name" value="FATTY ACID 2-HYDROXYLASE"/>
    <property type="match status" value="1"/>
</dbReference>
<evidence type="ECO:0000256" key="6">
    <source>
        <dbReference type="ARBA" id="ARBA00022824"/>
    </source>
</evidence>
<feature type="transmembrane region" description="Helical" evidence="14">
    <location>
        <begin position="92"/>
        <end position="110"/>
    </location>
</feature>
<dbReference type="GO" id="GO:0080132">
    <property type="term" value="F:fatty acid 2-hydroxylase activity"/>
    <property type="evidence" value="ECO:0007669"/>
    <property type="project" value="InterPro"/>
</dbReference>
<dbReference type="Pfam" id="PF04116">
    <property type="entry name" value="FA_hydroxylase"/>
    <property type="match status" value="1"/>
</dbReference>
<feature type="transmembrane region" description="Helical" evidence="14">
    <location>
        <begin position="39"/>
        <end position="58"/>
    </location>
</feature>
<keyword evidence="3" id="KW-0444">Lipid biosynthesis</keyword>